<dbReference type="OrthoDB" id="6608471at2759"/>
<dbReference type="GO" id="GO:0015075">
    <property type="term" value="F:monoatomic ion transmembrane transporter activity"/>
    <property type="evidence" value="ECO:0007669"/>
    <property type="project" value="InterPro"/>
</dbReference>
<keyword evidence="6 9" id="KW-1133">Transmembrane helix</keyword>
<keyword evidence="7" id="KW-0496">Mitochondrion</keyword>
<keyword evidence="3" id="KW-0813">Transport</keyword>
<sequence length="158" mass="17445">MVQRADRFSPTTRRLVQRFIPFPAVASANVFNVVLMRHSELAEGISVMDDQGTVVGTSKMAAKRALFETALTRVVLPMPILLLPPIVMAMLERSIPVLRRRPGLVLPVHSLVVLTAFSLALPLAISLFPQMSQVHVSLLEPEIAMATRCEMLTYNKGL</sequence>
<dbReference type="Proteomes" id="UP001148018">
    <property type="component" value="Unassembled WGS sequence"/>
</dbReference>
<gene>
    <name evidence="10" type="ORF">NHX12_019630</name>
</gene>
<evidence type="ECO:0000256" key="6">
    <source>
        <dbReference type="ARBA" id="ARBA00022989"/>
    </source>
</evidence>
<keyword evidence="8 9" id="KW-0472">Membrane</keyword>
<dbReference type="GO" id="GO:1990542">
    <property type="term" value="P:mitochondrial transmembrane transport"/>
    <property type="evidence" value="ECO:0007669"/>
    <property type="project" value="TreeGrafter"/>
</dbReference>
<evidence type="ECO:0008006" key="12">
    <source>
        <dbReference type="Google" id="ProtNLM"/>
    </source>
</evidence>
<evidence type="ECO:0000313" key="10">
    <source>
        <dbReference type="EMBL" id="KAJ3613380.1"/>
    </source>
</evidence>
<evidence type="ECO:0000256" key="9">
    <source>
        <dbReference type="SAM" id="Phobius"/>
    </source>
</evidence>
<evidence type="ECO:0000313" key="11">
    <source>
        <dbReference type="Proteomes" id="UP001148018"/>
    </source>
</evidence>
<proteinExistence type="inferred from homology"/>
<dbReference type="InterPro" id="IPR004686">
    <property type="entry name" value="Mtc"/>
</dbReference>
<dbReference type="Pfam" id="PF03820">
    <property type="entry name" value="SFXNs"/>
    <property type="match status" value="1"/>
</dbReference>
<dbReference type="GO" id="GO:0006865">
    <property type="term" value="P:amino acid transport"/>
    <property type="evidence" value="ECO:0007669"/>
    <property type="project" value="UniProtKB-KW"/>
</dbReference>
<evidence type="ECO:0000256" key="8">
    <source>
        <dbReference type="ARBA" id="ARBA00023136"/>
    </source>
</evidence>
<evidence type="ECO:0000256" key="7">
    <source>
        <dbReference type="ARBA" id="ARBA00023128"/>
    </source>
</evidence>
<dbReference type="GO" id="GO:0005743">
    <property type="term" value="C:mitochondrial inner membrane"/>
    <property type="evidence" value="ECO:0007669"/>
    <property type="project" value="TreeGrafter"/>
</dbReference>
<keyword evidence="5" id="KW-0029">Amino-acid transport</keyword>
<feature type="transmembrane region" description="Helical" evidence="9">
    <location>
        <begin position="70"/>
        <end position="91"/>
    </location>
</feature>
<evidence type="ECO:0000256" key="5">
    <source>
        <dbReference type="ARBA" id="ARBA00022970"/>
    </source>
</evidence>
<name>A0A9Q0ETW9_9TELE</name>
<keyword evidence="4 9" id="KW-0812">Transmembrane</keyword>
<evidence type="ECO:0000256" key="3">
    <source>
        <dbReference type="ARBA" id="ARBA00022448"/>
    </source>
</evidence>
<evidence type="ECO:0000256" key="4">
    <source>
        <dbReference type="ARBA" id="ARBA00022692"/>
    </source>
</evidence>
<accession>A0A9Q0ETW9</accession>
<evidence type="ECO:0000256" key="1">
    <source>
        <dbReference type="ARBA" id="ARBA00004225"/>
    </source>
</evidence>
<comment type="similarity">
    <text evidence="2">Belongs to the sideroflexin family.</text>
</comment>
<keyword evidence="11" id="KW-1185">Reference proteome</keyword>
<comment type="subcellular location">
    <subcellularLocation>
        <location evidence="1">Mitochondrion membrane</location>
        <topology evidence="1">Multi-pass membrane protein</topology>
    </subcellularLocation>
</comment>
<dbReference type="PANTHER" id="PTHR11153">
    <property type="entry name" value="SIDEROFLEXIN"/>
    <property type="match status" value="1"/>
</dbReference>
<organism evidence="10 11">
    <name type="scientific">Muraenolepis orangiensis</name>
    <name type="common">Patagonian moray cod</name>
    <dbReference type="NCBI Taxonomy" id="630683"/>
    <lineage>
        <taxon>Eukaryota</taxon>
        <taxon>Metazoa</taxon>
        <taxon>Chordata</taxon>
        <taxon>Craniata</taxon>
        <taxon>Vertebrata</taxon>
        <taxon>Euteleostomi</taxon>
        <taxon>Actinopterygii</taxon>
        <taxon>Neopterygii</taxon>
        <taxon>Teleostei</taxon>
        <taxon>Neoteleostei</taxon>
        <taxon>Acanthomorphata</taxon>
        <taxon>Zeiogadaria</taxon>
        <taxon>Gadariae</taxon>
        <taxon>Gadiformes</taxon>
        <taxon>Muraenolepidoidei</taxon>
        <taxon>Muraenolepididae</taxon>
        <taxon>Muraenolepis</taxon>
    </lineage>
</organism>
<evidence type="ECO:0000256" key="2">
    <source>
        <dbReference type="ARBA" id="ARBA00005974"/>
    </source>
</evidence>
<dbReference type="PANTHER" id="PTHR11153:SF17">
    <property type="entry name" value="SIDEROFLEXIN-5"/>
    <property type="match status" value="1"/>
</dbReference>
<protein>
    <recommendedName>
        <fullName evidence="12">Sideroflexin 5</fullName>
    </recommendedName>
</protein>
<comment type="caution">
    <text evidence="10">The sequence shown here is derived from an EMBL/GenBank/DDBJ whole genome shotgun (WGS) entry which is preliminary data.</text>
</comment>
<dbReference type="AlphaFoldDB" id="A0A9Q0ETW9"/>
<dbReference type="GO" id="GO:0015137">
    <property type="term" value="F:citrate transmembrane transporter activity"/>
    <property type="evidence" value="ECO:0007669"/>
    <property type="project" value="TreeGrafter"/>
</dbReference>
<reference evidence="10" key="1">
    <citation type="submission" date="2022-07" db="EMBL/GenBank/DDBJ databases">
        <title>Chromosome-level genome of Muraenolepis orangiensis.</title>
        <authorList>
            <person name="Kim J."/>
        </authorList>
    </citation>
    <scope>NUCLEOTIDE SEQUENCE</scope>
    <source>
        <strain evidence="10">KU_S4_2022</strain>
        <tissue evidence="10">Muscle</tissue>
    </source>
</reference>
<feature type="transmembrane region" description="Helical" evidence="9">
    <location>
        <begin position="103"/>
        <end position="128"/>
    </location>
</feature>
<dbReference type="EMBL" id="JANIIK010000035">
    <property type="protein sequence ID" value="KAJ3613380.1"/>
    <property type="molecule type" value="Genomic_DNA"/>
</dbReference>